<evidence type="ECO:0000256" key="4">
    <source>
        <dbReference type="ARBA" id="ARBA00023143"/>
    </source>
</evidence>
<keyword evidence="8" id="KW-0969">Cilium</keyword>
<evidence type="ECO:0000259" key="6">
    <source>
        <dbReference type="Pfam" id="PF02465"/>
    </source>
</evidence>
<dbReference type="Pfam" id="PF02465">
    <property type="entry name" value="FliD_N"/>
    <property type="match status" value="1"/>
</dbReference>
<dbReference type="PANTHER" id="PTHR30288:SF0">
    <property type="entry name" value="FLAGELLAR HOOK-ASSOCIATED PROTEIN 2"/>
    <property type="match status" value="1"/>
</dbReference>
<evidence type="ECO:0000313" key="9">
    <source>
        <dbReference type="Proteomes" id="UP000642125"/>
    </source>
</evidence>
<dbReference type="InterPro" id="IPR040026">
    <property type="entry name" value="FliD"/>
</dbReference>
<organism evidence="8 9">
    <name type="scientific">Cellulomonas pakistanensis</name>
    <dbReference type="NCBI Taxonomy" id="992287"/>
    <lineage>
        <taxon>Bacteria</taxon>
        <taxon>Bacillati</taxon>
        <taxon>Actinomycetota</taxon>
        <taxon>Actinomycetes</taxon>
        <taxon>Micrococcales</taxon>
        <taxon>Cellulomonadaceae</taxon>
        <taxon>Cellulomonas</taxon>
    </lineage>
</organism>
<dbReference type="GO" id="GO:0071973">
    <property type="term" value="P:bacterial-type flagellum-dependent cell motility"/>
    <property type="evidence" value="ECO:0007669"/>
    <property type="project" value="TreeGrafter"/>
</dbReference>
<comment type="function">
    <text evidence="5">Required for morphogenesis and for the elongation of the flagellar filament by facilitating polymerization of the flagellin monomers at the tip of growing filament. Forms a capping structure, which prevents flagellin subunits (transported through the central channel of the flagellum) from leaking out without polymerization at the distal end.</text>
</comment>
<gene>
    <name evidence="8" type="ORF">Cpa01nite_08660</name>
</gene>
<comment type="caution">
    <text evidence="8">The sequence shown here is derived from an EMBL/GenBank/DDBJ whole genome shotgun (WGS) entry which is preliminary data.</text>
</comment>
<keyword evidence="8" id="KW-0282">Flagellum</keyword>
<keyword evidence="3" id="KW-0175">Coiled coil</keyword>
<evidence type="ECO:0000259" key="7">
    <source>
        <dbReference type="Pfam" id="PF07195"/>
    </source>
</evidence>
<sequence>MVSSIGIDGLISGMKTSEIIDQLLAVEGNQQKLLASKRTGLQSVVTALQSLNTKVASLGTAATTALKAESWQATTATASSTAVTAVTSKDASPSSLTLTVDKLAASQSTLYTLPSSYTSGKPGFTLTVGGEAKTIVASSPHIGDVVAAFNAEGTGVTASAVNVGTADAPVYKLQLTGTATGADNGFTVAATNANEGTSLTGQELRAAADAKVTLWPGTPGQTEVTSASNSFKGLLTGVDLTVSKAGTEEVTVTVARNAASMSKLASNLVTNLNAVLGDIADRTKATSGTAADGGSILKAGLLSGNTAVRVLQQSVLAAGTIEVDGKSPASVGIVVGRDGTFTFDEAAFTTAYTEDPAAAQKMVQAVSAALETAATAASDSTKGTLTAQITSYQSEVTDLADRIADWDDRLATRRASLTRIYTAMEVSMSQMQSTSNFLSQQLAQLNANNAS</sequence>
<dbReference type="AlphaFoldDB" id="A0A919U5P6"/>
<protein>
    <recommendedName>
        <fullName evidence="5">Flagellar hook-associated protein 2</fullName>
        <shortName evidence="5">HAP2</shortName>
    </recommendedName>
    <alternativeName>
        <fullName evidence="5">Flagellar cap protein</fullName>
    </alternativeName>
</protein>
<dbReference type="GO" id="GO:0007155">
    <property type="term" value="P:cell adhesion"/>
    <property type="evidence" value="ECO:0007669"/>
    <property type="project" value="InterPro"/>
</dbReference>
<dbReference type="InterPro" id="IPR010809">
    <property type="entry name" value="FliD_C"/>
</dbReference>
<dbReference type="GO" id="GO:0009421">
    <property type="term" value="C:bacterial-type flagellum filament cap"/>
    <property type="evidence" value="ECO:0007669"/>
    <property type="project" value="InterPro"/>
</dbReference>
<proteinExistence type="inferred from homology"/>
<dbReference type="RefSeq" id="WP_203667517.1">
    <property type="nucleotide sequence ID" value="NZ_BONO01000004.1"/>
</dbReference>
<keyword evidence="5" id="KW-0964">Secreted</keyword>
<keyword evidence="8" id="KW-0966">Cell projection</keyword>
<evidence type="ECO:0000256" key="5">
    <source>
        <dbReference type="RuleBase" id="RU362066"/>
    </source>
</evidence>
<dbReference type="GO" id="GO:0009424">
    <property type="term" value="C:bacterial-type flagellum hook"/>
    <property type="evidence" value="ECO:0007669"/>
    <property type="project" value="UniProtKB-UniRule"/>
</dbReference>
<reference evidence="8" key="1">
    <citation type="submission" date="2021-01" db="EMBL/GenBank/DDBJ databases">
        <title>Whole genome shotgun sequence of Cellulomonas pakistanensis NBRC 110800.</title>
        <authorList>
            <person name="Komaki H."/>
            <person name="Tamura T."/>
        </authorList>
    </citation>
    <scope>NUCLEOTIDE SEQUENCE</scope>
    <source>
        <strain evidence="8">NBRC 110800</strain>
    </source>
</reference>
<dbReference type="Proteomes" id="UP000642125">
    <property type="component" value="Unassembled WGS sequence"/>
</dbReference>
<dbReference type="GO" id="GO:0005576">
    <property type="term" value="C:extracellular region"/>
    <property type="evidence" value="ECO:0007669"/>
    <property type="project" value="UniProtKB-SubCell"/>
</dbReference>
<evidence type="ECO:0000256" key="2">
    <source>
        <dbReference type="ARBA" id="ARBA00011255"/>
    </source>
</evidence>
<dbReference type="InterPro" id="IPR003481">
    <property type="entry name" value="FliD_N"/>
</dbReference>
<comment type="similarity">
    <text evidence="1 5">Belongs to the FliD family.</text>
</comment>
<evidence type="ECO:0000313" key="8">
    <source>
        <dbReference type="EMBL" id="GIG35485.1"/>
    </source>
</evidence>
<feature type="domain" description="Flagellar hook-associated protein 2 C-terminal" evidence="7">
    <location>
        <begin position="207"/>
        <end position="433"/>
    </location>
</feature>
<feature type="domain" description="Flagellar hook-associated protein 2 N-terminal" evidence="6">
    <location>
        <begin position="12"/>
        <end position="107"/>
    </location>
</feature>
<comment type="subunit">
    <text evidence="2 5">Homopentamer.</text>
</comment>
<keyword evidence="4 5" id="KW-0975">Bacterial flagellum</keyword>
<evidence type="ECO:0000256" key="1">
    <source>
        <dbReference type="ARBA" id="ARBA00009764"/>
    </source>
</evidence>
<dbReference type="Pfam" id="PF07195">
    <property type="entry name" value="FliD_C"/>
    <property type="match status" value="1"/>
</dbReference>
<evidence type="ECO:0000256" key="3">
    <source>
        <dbReference type="ARBA" id="ARBA00023054"/>
    </source>
</evidence>
<keyword evidence="9" id="KW-1185">Reference proteome</keyword>
<name>A0A919U5P6_9CELL</name>
<accession>A0A919U5P6</accession>
<dbReference type="PANTHER" id="PTHR30288">
    <property type="entry name" value="FLAGELLAR CAP/ASSEMBLY PROTEIN FLID"/>
    <property type="match status" value="1"/>
</dbReference>
<dbReference type="EMBL" id="BONO01000004">
    <property type="protein sequence ID" value="GIG35485.1"/>
    <property type="molecule type" value="Genomic_DNA"/>
</dbReference>
<comment type="subcellular location">
    <subcellularLocation>
        <location evidence="5">Secreted</location>
    </subcellularLocation>
    <subcellularLocation>
        <location evidence="5">Bacterial flagellum</location>
    </subcellularLocation>
</comment>